<dbReference type="EMBL" id="KQ107501">
    <property type="protein sequence ID" value="KMS65517.1"/>
    <property type="molecule type" value="Genomic_DNA"/>
</dbReference>
<dbReference type="Gene3D" id="3.10.129.10">
    <property type="entry name" value="Hotdog Thioesterase"/>
    <property type="match status" value="1"/>
</dbReference>
<dbReference type="Proteomes" id="UP000035740">
    <property type="component" value="Unassembled WGS sequence"/>
</dbReference>
<organism evidence="1 2">
    <name type="scientific">Beta vulgaris subsp. vulgaris</name>
    <name type="common">Beet</name>
    <dbReference type="NCBI Taxonomy" id="3555"/>
    <lineage>
        <taxon>Eukaryota</taxon>
        <taxon>Viridiplantae</taxon>
        <taxon>Streptophyta</taxon>
        <taxon>Embryophyta</taxon>
        <taxon>Tracheophyta</taxon>
        <taxon>Spermatophyta</taxon>
        <taxon>Magnoliopsida</taxon>
        <taxon>eudicotyledons</taxon>
        <taxon>Gunneridae</taxon>
        <taxon>Pentapetalae</taxon>
        <taxon>Caryophyllales</taxon>
        <taxon>Chenopodiaceae</taxon>
        <taxon>Betoideae</taxon>
        <taxon>Beta</taxon>
    </lineage>
</organism>
<dbReference type="AlphaFoldDB" id="A0A0J7YPR7"/>
<evidence type="ECO:0008006" key="3">
    <source>
        <dbReference type="Google" id="ProtNLM"/>
    </source>
</evidence>
<reference evidence="1 2" key="1">
    <citation type="journal article" date="2014" name="Nature">
        <title>The genome of the recently domesticated crop plant sugar beet (Beta vulgaris).</title>
        <authorList>
            <person name="Dohm J.C."/>
            <person name="Minoche A.E."/>
            <person name="Holtgrawe D."/>
            <person name="Capella-Gutierrez S."/>
            <person name="Zakrzewski F."/>
            <person name="Tafer H."/>
            <person name="Rupp O."/>
            <person name="Sorensen T.R."/>
            <person name="Stracke R."/>
            <person name="Reinhardt R."/>
            <person name="Goesmann A."/>
            <person name="Kraft T."/>
            <person name="Schulz B."/>
            <person name="Stadler P.F."/>
            <person name="Schmidt T."/>
            <person name="Gabaldon T."/>
            <person name="Lehrach H."/>
            <person name="Weisshaar B."/>
            <person name="Himmelbauer H."/>
        </authorList>
    </citation>
    <scope>NUCLEOTIDE SEQUENCE [LARGE SCALE GENOMIC DNA]</scope>
    <source>
        <tissue evidence="1">Taproot</tissue>
    </source>
</reference>
<protein>
    <recommendedName>
        <fullName evidence="3">Thioesterase domain-containing protein</fullName>
    </recommendedName>
</protein>
<dbReference type="InterPro" id="IPR029069">
    <property type="entry name" value="HotDog_dom_sf"/>
</dbReference>
<dbReference type="PANTHER" id="PTHR47260">
    <property type="entry name" value="UPF0644 PROTEIN PB2B4.06"/>
    <property type="match status" value="1"/>
</dbReference>
<dbReference type="OrthoDB" id="506431at2759"/>
<sequence length="192" mass="22340">MVNNSVIAILSYSTRALGGLIAAVFDEVLAFTAMPQLPGRIFALTSYLTVRYLSRVPTNSLVVLHTETIGFRGEYDRKVVLRAVMVDADAPTVPEDFLPISDEDRQRETFSDFQKRMQKRFSRDKLHCVSEAEFVVPRNYAFWLYWTDRIKSFVPWGNRPDKLEYRYRLPDTIMQMRRNGTNVSQDDKPFKN</sequence>
<accession>A0A0J7YPR7</accession>
<gene>
    <name evidence="1" type="ORF">BVRB_035180</name>
</gene>
<evidence type="ECO:0000313" key="1">
    <source>
        <dbReference type="EMBL" id="KMS65517.1"/>
    </source>
</evidence>
<dbReference type="Gramene" id="KMS65517">
    <property type="protein sequence ID" value="KMS65517"/>
    <property type="gene ID" value="BVRB_035180"/>
</dbReference>
<name>A0A0J7YPR7_BETVV</name>
<keyword evidence="2" id="KW-1185">Reference proteome</keyword>
<feature type="non-terminal residue" evidence="1">
    <location>
        <position position="1"/>
    </location>
</feature>
<dbReference type="SUPFAM" id="SSF54637">
    <property type="entry name" value="Thioesterase/thiol ester dehydrase-isomerase"/>
    <property type="match status" value="1"/>
</dbReference>
<dbReference type="InterPro" id="IPR052061">
    <property type="entry name" value="PTE-AB_protein"/>
</dbReference>
<evidence type="ECO:0000313" key="2">
    <source>
        <dbReference type="Proteomes" id="UP000035740"/>
    </source>
</evidence>
<proteinExistence type="predicted"/>
<dbReference type="PANTHER" id="PTHR47260:SF1">
    <property type="entry name" value="UPF0644 PROTEIN PB2B4.06"/>
    <property type="match status" value="1"/>
</dbReference>